<dbReference type="PANTHER" id="PTHR20852">
    <property type="entry name" value="GLUTAMINE SYNTHETASE"/>
    <property type="match status" value="1"/>
</dbReference>
<evidence type="ECO:0000313" key="4">
    <source>
        <dbReference type="Proteomes" id="UP001162164"/>
    </source>
</evidence>
<sequence length="226" mass="25639">MINGVFTVLPYNLENVTTVARHKVVNVYLGEGTKSAFWPFGDAGVFTDVVNDVANVYNRVTLLKNILPFNRYMCLPTPQCKIQAKYIWIDGSGESLRSKTRTLDSIPECYKDLPKWGYDGSSTFQSDVENSDCILVPVAMYNDPIRGDYHKLVLCETFDFQEKPTKTNHRYKCVEALNQVADQEVMVGFEQEYVLLGMDGNPFGWPPERGPEACRSTSTYQNSIFI</sequence>
<reference evidence="3" key="1">
    <citation type="journal article" date="2023" name="Insect Mol. Biol.">
        <title>Genome sequencing provides insights into the evolution of gene families encoding plant cell wall-degrading enzymes in longhorned beetles.</title>
        <authorList>
            <person name="Shin N.R."/>
            <person name="Okamura Y."/>
            <person name="Kirsch R."/>
            <person name="Pauchet Y."/>
        </authorList>
    </citation>
    <scope>NUCLEOTIDE SEQUENCE</scope>
    <source>
        <strain evidence="3">MMC_N1</strain>
    </source>
</reference>
<gene>
    <name evidence="3" type="ORF">NQ317_004969</name>
</gene>
<dbReference type="InterPro" id="IPR027302">
    <property type="entry name" value="Gln_synth_N_conserv_site"/>
</dbReference>
<comment type="similarity">
    <text evidence="1">Belongs to the glutamine synthetase family.</text>
</comment>
<dbReference type="PROSITE" id="PS00180">
    <property type="entry name" value="GLNA_1"/>
    <property type="match status" value="1"/>
</dbReference>
<evidence type="ECO:0000256" key="1">
    <source>
        <dbReference type="PROSITE-ProRule" id="PRU01330"/>
    </source>
</evidence>
<keyword evidence="4" id="KW-1185">Reference proteome</keyword>
<accession>A0ABQ9K254</accession>
<dbReference type="PROSITE" id="PS51986">
    <property type="entry name" value="GS_BETA_GRASP"/>
    <property type="match status" value="1"/>
</dbReference>
<dbReference type="PANTHER" id="PTHR20852:SF44">
    <property type="entry name" value="GLUTAMINE SYNTHETASE 1, MITOCHONDRIAL"/>
    <property type="match status" value="1"/>
</dbReference>
<name>A0ABQ9K254_9CUCU</name>
<evidence type="ECO:0000259" key="2">
    <source>
        <dbReference type="PROSITE" id="PS51986"/>
    </source>
</evidence>
<protein>
    <recommendedName>
        <fullName evidence="2">GS beta-grasp domain-containing protein</fullName>
    </recommendedName>
</protein>
<dbReference type="InterPro" id="IPR008147">
    <property type="entry name" value="Gln_synt_N"/>
</dbReference>
<comment type="caution">
    <text evidence="3">The sequence shown here is derived from an EMBL/GenBank/DDBJ whole genome shotgun (WGS) entry which is preliminary data.</text>
</comment>
<organism evidence="3 4">
    <name type="scientific">Molorchus minor</name>
    <dbReference type="NCBI Taxonomy" id="1323400"/>
    <lineage>
        <taxon>Eukaryota</taxon>
        <taxon>Metazoa</taxon>
        <taxon>Ecdysozoa</taxon>
        <taxon>Arthropoda</taxon>
        <taxon>Hexapoda</taxon>
        <taxon>Insecta</taxon>
        <taxon>Pterygota</taxon>
        <taxon>Neoptera</taxon>
        <taxon>Endopterygota</taxon>
        <taxon>Coleoptera</taxon>
        <taxon>Polyphaga</taxon>
        <taxon>Cucujiformia</taxon>
        <taxon>Chrysomeloidea</taxon>
        <taxon>Cerambycidae</taxon>
        <taxon>Lamiinae</taxon>
        <taxon>Monochamini</taxon>
        <taxon>Molorchus</taxon>
    </lineage>
</organism>
<feature type="domain" description="GS beta-grasp" evidence="2">
    <location>
        <begin position="82"/>
        <end position="162"/>
    </location>
</feature>
<dbReference type="InterPro" id="IPR050292">
    <property type="entry name" value="Glutamine_Synthetase"/>
</dbReference>
<dbReference type="InterPro" id="IPR036651">
    <property type="entry name" value="Gln_synt_N_sf"/>
</dbReference>
<dbReference type="SUPFAM" id="SSF54368">
    <property type="entry name" value="Glutamine synthetase, N-terminal domain"/>
    <property type="match status" value="1"/>
</dbReference>
<dbReference type="Proteomes" id="UP001162164">
    <property type="component" value="Unassembled WGS sequence"/>
</dbReference>
<proteinExistence type="inferred from homology"/>
<dbReference type="EMBL" id="JAPWTJ010000028">
    <property type="protein sequence ID" value="KAJ8984708.1"/>
    <property type="molecule type" value="Genomic_DNA"/>
</dbReference>
<dbReference type="Gene3D" id="3.10.20.70">
    <property type="entry name" value="Glutamine synthetase, N-terminal domain"/>
    <property type="match status" value="1"/>
</dbReference>
<evidence type="ECO:0000313" key="3">
    <source>
        <dbReference type="EMBL" id="KAJ8984708.1"/>
    </source>
</evidence>
<dbReference type="Gene3D" id="3.30.590.10">
    <property type="entry name" value="Glutamine synthetase/guanido kinase, catalytic domain"/>
    <property type="match status" value="1"/>
</dbReference>